<evidence type="ECO:0008006" key="3">
    <source>
        <dbReference type="Google" id="ProtNLM"/>
    </source>
</evidence>
<evidence type="ECO:0000313" key="2">
    <source>
        <dbReference type="Proteomes" id="UP000181942"/>
    </source>
</evidence>
<accession>A0A1I2XVP5</accession>
<organism evidence="1 2">
    <name type="scientific">Streptomyces mirabilis</name>
    <dbReference type="NCBI Taxonomy" id="68239"/>
    <lineage>
        <taxon>Bacteria</taxon>
        <taxon>Bacillati</taxon>
        <taxon>Actinomycetota</taxon>
        <taxon>Actinomycetes</taxon>
        <taxon>Kitasatosporales</taxon>
        <taxon>Streptomycetaceae</taxon>
        <taxon>Streptomyces</taxon>
    </lineage>
</organism>
<dbReference type="EMBL" id="FONR01000052">
    <property type="protein sequence ID" value="SFH16786.1"/>
    <property type="molecule type" value="Genomic_DNA"/>
</dbReference>
<dbReference type="Proteomes" id="UP000181942">
    <property type="component" value="Unassembled WGS sequence"/>
</dbReference>
<sequence>MTAAHAKRLAGLGIASSTAHRWARFAQDSWADYYLAACQATE</sequence>
<dbReference type="AlphaFoldDB" id="A0A1I2XVP5"/>
<reference evidence="1 2" key="1">
    <citation type="submission" date="2016-10" db="EMBL/GenBank/DDBJ databases">
        <authorList>
            <person name="de Groot N.N."/>
        </authorList>
    </citation>
    <scope>NUCLEOTIDE SEQUENCE [LARGE SCALE GENOMIC DNA]</scope>
    <source>
        <strain evidence="1 2">OK461</strain>
    </source>
</reference>
<name>A0A1I2XVP5_9ACTN</name>
<gene>
    <name evidence="1" type="ORF">SAMN02787118_15210</name>
</gene>
<protein>
    <recommendedName>
        <fullName evidence="3">Transposase</fullName>
    </recommendedName>
</protein>
<evidence type="ECO:0000313" key="1">
    <source>
        <dbReference type="EMBL" id="SFH16786.1"/>
    </source>
</evidence>
<proteinExistence type="predicted"/>